<proteinExistence type="inferred from homology"/>
<keyword evidence="5" id="KW-1185">Reference proteome</keyword>
<dbReference type="PANTHER" id="PTHR30023">
    <property type="entry name" value="D-ALANYL-D-ALANINE CARBOXYPEPTIDASE"/>
    <property type="match status" value="1"/>
</dbReference>
<evidence type="ECO:0000313" key="4">
    <source>
        <dbReference type="EMBL" id="QIH40947.1"/>
    </source>
</evidence>
<evidence type="ECO:0000256" key="1">
    <source>
        <dbReference type="ARBA" id="ARBA00006096"/>
    </source>
</evidence>
<dbReference type="NCBIfam" id="NF008322">
    <property type="entry name" value="PRK11113.1"/>
    <property type="match status" value="1"/>
</dbReference>
<feature type="chain" id="PRO_5026275305" evidence="3">
    <location>
        <begin position="23"/>
        <end position="474"/>
    </location>
</feature>
<dbReference type="PRINTS" id="PR00922">
    <property type="entry name" value="DADACBPTASE3"/>
</dbReference>
<dbReference type="Gene3D" id="3.40.710.10">
    <property type="entry name" value="DD-peptidase/beta-lactamase superfamily"/>
    <property type="match status" value="1"/>
</dbReference>
<dbReference type="GO" id="GO:0009002">
    <property type="term" value="F:serine-type D-Ala-D-Ala carboxypeptidase activity"/>
    <property type="evidence" value="ECO:0007669"/>
    <property type="project" value="UniProtKB-EC"/>
</dbReference>
<dbReference type="Gene3D" id="3.50.80.20">
    <property type="entry name" value="D-Ala-D-Ala carboxypeptidase C, peptidase S13"/>
    <property type="match status" value="1"/>
</dbReference>
<dbReference type="EC" id="3.4.21.-" evidence="4"/>
<keyword evidence="2 4" id="KW-0378">Hydrolase</keyword>
<dbReference type="EC" id="3.4.16.4" evidence="4"/>
<evidence type="ECO:0000256" key="2">
    <source>
        <dbReference type="ARBA" id="ARBA00022801"/>
    </source>
</evidence>
<dbReference type="InterPro" id="IPR000667">
    <property type="entry name" value="Peptidase_S13"/>
</dbReference>
<dbReference type="Pfam" id="PF02113">
    <property type="entry name" value="Peptidase_S13"/>
    <property type="match status" value="1"/>
</dbReference>
<keyword evidence="4" id="KW-0645">Protease</keyword>
<keyword evidence="4" id="KW-0121">Carboxypeptidase</keyword>
<evidence type="ECO:0000256" key="3">
    <source>
        <dbReference type="SAM" id="SignalP"/>
    </source>
</evidence>
<comment type="similarity">
    <text evidence="1">Belongs to the peptidase S13 family.</text>
</comment>
<dbReference type="InterPro" id="IPR012338">
    <property type="entry name" value="Beta-lactam/transpept-like"/>
</dbReference>
<dbReference type="NCBIfam" id="TIGR00666">
    <property type="entry name" value="PBP4"/>
    <property type="match status" value="1"/>
</dbReference>
<dbReference type="GO" id="GO:0006508">
    <property type="term" value="P:proteolysis"/>
    <property type="evidence" value="ECO:0007669"/>
    <property type="project" value="InterPro"/>
</dbReference>
<dbReference type="AlphaFoldDB" id="A0A6G7CFR8"/>
<dbReference type="PANTHER" id="PTHR30023:SF0">
    <property type="entry name" value="PENICILLIN-SENSITIVE CARBOXYPEPTIDASE A"/>
    <property type="match status" value="1"/>
</dbReference>
<dbReference type="RefSeq" id="WP_165310357.1">
    <property type="nucleotide sequence ID" value="NZ_CP049331.1"/>
</dbReference>
<reference evidence="4 5" key="1">
    <citation type="submission" date="2020-02" db="EMBL/GenBank/DDBJ databases">
        <title>A complete genome of a marine bacterium Vibrio sp. ZWAL4003 isolated from the mangrove sediment with the ability to degrade polysaccharides.</title>
        <authorList>
            <person name="Wu J."/>
            <person name="Qu W."/>
            <person name="Zeng R."/>
        </authorList>
    </citation>
    <scope>NUCLEOTIDE SEQUENCE [LARGE SCALE GENOMIC DNA]</scope>
    <source>
        <strain evidence="4 5">ZWAL4003</strain>
    </source>
</reference>
<keyword evidence="3" id="KW-0732">Signal</keyword>
<organism evidence="4 5">
    <name type="scientific">Vibrio ziniensis</name>
    <dbReference type="NCBI Taxonomy" id="2711221"/>
    <lineage>
        <taxon>Bacteria</taxon>
        <taxon>Pseudomonadati</taxon>
        <taxon>Pseudomonadota</taxon>
        <taxon>Gammaproteobacteria</taxon>
        <taxon>Vibrionales</taxon>
        <taxon>Vibrionaceae</taxon>
        <taxon>Vibrio</taxon>
    </lineage>
</organism>
<gene>
    <name evidence="4" type="primary">dacB</name>
    <name evidence="4" type="ORF">G5S32_02640</name>
</gene>
<protein>
    <submittedName>
        <fullName evidence="4">Serine-type D-Ala-D-Ala carboxypeptidase</fullName>
        <ecNumber evidence="4">3.4.16.4</ecNumber>
        <ecNumber evidence="4">3.4.21.-</ecNumber>
    </submittedName>
</protein>
<dbReference type="EMBL" id="CP049331">
    <property type="protein sequence ID" value="QIH40947.1"/>
    <property type="molecule type" value="Genomic_DNA"/>
</dbReference>
<dbReference type="Proteomes" id="UP000503003">
    <property type="component" value="Chromosome 1"/>
</dbReference>
<dbReference type="KEGG" id="vzi:G5S32_02640"/>
<name>A0A6G7CFR8_9VIBR</name>
<dbReference type="GO" id="GO:0000270">
    <property type="term" value="P:peptidoglycan metabolic process"/>
    <property type="evidence" value="ECO:0007669"/>
    <property type="project" value="TreeGrafter"/>
</dbReference>
<evidence type="ECO:0000313" key="5">
    <source>
        <dbReference type="Proteomes" id="UP000503003"/>
    </source>
</evidence>
<sequence>MQRIPLFKILSILLLATTNNLASFETKASQVSDPLPESTRYTLILKKLDDKVDVDTQAINQYFPPASTLKVITALAAKLALGDEFRFQTKLTESSQGYSLIFSGDPTLSTAHINELLAKIKLQNNGIISGDLWIDNTVFNGYEKAVGWPWDVTGICYSAPVSSINIDGNCIQSSIYTEKDGQTRVYVPEQYPVYVMTNAQSVSEEQQKQSHCDLELYPNHENHYLLSGCLTERSKPLPLKFAVQNTELYAQRIIYRLLNQLGISLKGEIKIGTMPEKGKILATHQSESLQVLLETMLKDSDNLIADTLTKTIGLHVYQQAGSFNNGTEAIKEIIAQKTGISLKHDQLIDGSGLSRNNRLQASSMLQVLYYIWQHDSSLGLIDLLPSSGETGTLQYRRSMRDEAIKGRIKAKSGSLYGTHNMAGYGLDKNGKPSSVFIQFVTDYFPPEVESEVPVEAPLVTFEKGFYRQVIELSN</sequence>
<feature type="signal peptide" evidence="3">
    <location>
        <begin position="1"/>
        <end position="22"/>
    </location>
</feature>
<dbReference type="SUPFAM" id="SSF56601">
    <property type="entry name" value="beta-lactamase/transpeptidase-like"/>
    <property type="match status" value="1"/>
</dbReference>
<accession>A0A6G7CFR8</accession>